<dbReference type="InterPro" id="IPR020626">
    <property type="entry name" value="Asp_DH_prok"/>
</dbReference>
<feature type="binding site" evidence="6">
    <location>
        <position position="197"/>
    </location>
    <ligand>
        <name>NAD(+)</name>
        <dbReference type="ChEBI" id="CHEBI:57540"/>
    </ligand>
</feature>
<comment type="function">
    <text evidence="6">Specifically catalyzes the NAD or NADP-dependent dehydrogenation of L-aspartate to iminoaspartate.</text>
</comment>
<dbReference type="OrthoDB" id="8456681at2"/>
<dbReference type="NCBIfam" id="NF009825">
    <property type="entry name" value="PRK13302.1"/>
    <property type="match status" value="1"/>
</dbReference>
<dbReference type="Pfam" id="PF03447">
    <property type="entry name" value="NAD_binding_3"/>
    <property type="match status" value="1"/>
</dbReference>
<dbReference type="GO" id="GO:0033735">
    <property type="term" value="F:aspartate dehydrogenase [NAD(P)+] activity"/>
    <property type="evidence" value="ECO:0007669"/>
    <property type="project" value="UniProtKB-EC"/>
</dbReference>
<dbReference type="SUPFAM" id="SSF51735">
    <property type="entry name" value="NAD(P)-binding Rossmann-fold domains"/>
    <property type="match status" value="1"/>
</dbReference>
<dbReference type="PANTHER" id="PTHR31873:SF6">
    <property type="entry name" value="ASPARTATE DEHYDROGENASE DOMAIN-CONTAINING PROTEIN"/>
    <property type="match status" value="1"/>
</dbReference>
<dbReference type="InterPro" id="IPR011182">
    <property type="entry name" value="L-Asp_DH"/>
</dbReference>
<dbReference type="InterPro" id="IPR005106">
    <property type="entry name" value="Asp/hSer_DH_NAD-bd"/>
</dbReference>
<organism evidence="9 10">
    <name type="scientific">Vineibacter terrae</name>
    <dbReference type="NCBI Taxonomy" id="2586908"/>
    <lineage>
        <taxon>Bacteria</taxon>
        <taxon>Pseudomonadati</taxon>
        <taxon>Pseudomonadota</taxon>
        <taxon>Alphaproteobacteria</taxon>
        <taxon>Hyphomicrobiales</taxon>
        <taxon>Vineibacter</taxon>
    </lineage>
</organism>
<keyword evidence="5 6" id="KW-0520">NAD</keyword>
<evidence type="ECO:0000259" key="7">
    <source>
        <dbReference type="Pfam" id="PF01958"/>
    </source>
</evidence>
<evidence type="ECO:0000259" key="8">
    <source>
        <dbReference type="Pfam" id="PF03447"/>
    </source>
</evidence>
<evidence type="ECO:0000313" key="10">
    <source>
        <dbReference type="Proteomes" id="UP000321638"/>
    </source>
</evidence>
<evidence type="ECO:0000256" key="4">
    <source>
        <dbReference type="ARBA" id="ARBA00023002"/>
    </source>
</evidence>
<dbReference type="InterPro" id="IPR036291">
    <property type="entry name" value="NAD(P)-bd_dom_sf"/>
</dbReference>
<keyword evidence="4 6" id="KW-0560">Oxidoreductase</keyword>
<comment type="catalytic activity">
    <reaction evidence="6">
        <text>L-aspartate + NADP(+) + H2O = oxaloacetate + NH4(+) + NADPH + H(+)</text>
        <dbReference type="Rhea" id="RHEA:11784"/>
        <dbReference type="ChEBI" id="CHEBI:15377"/>
        <dbReference type="ChEBI" id="CHEBI:15378"/>
        <dbReference type="ChEBI" id="CHEBI:16452"/>
        <dbReference type="ChEBI" id="CHEBI:28938"/>
        <dbReference type="ChEBI" id="CHEBI:29991"/>
        <dbReference type="ChEBI" id="CHEBI:57783"/>
        <dbReference type="ChEBI" id="CHEBI:58349"/>
        <dbReference type="EC" id="1.4.1.21"/>
    </reaction>
</comment>
<dbReference type="HAMAP" id="MF_01265">
    <property type="entry name" value="NadX"/>
    <property type="match status" value="1"/>
</dbReference>
<keyword evidence="3 6" id="KW-0521">NADP</keyword>
<keyword evidence="10" id="KW-1185">Reference proteome</keyword>
<evidence type="ECO:0000256" key="1">
    <source>
        <dbReference type="ARBA" id="ARBA00008331"/>
    </source>
</evidence>
<proteinExistence type="inferred from homology"/>
<dbReference type="Pfam" id="PF01958">
    <property type="entry name" value="Asp_DH_C"/>
    <property type="match status" value="1"/>
</dbReference>
<dbReference type="PANTHER" id="PTHR31873">
    <property type="entry name" value="L-ASPARTATE DEHYDROGENASE-RELATED"/>
    <property type="match status" value="1"/>
</dbReference>
<dbReference type="Proteomes" id="UP000321638">
    <property type="component" value="Unassembled WGS sequence"/>
</dbReference>
<keyword evidence="2 6" id="KW-0662">Pyridine nucleotide biosynthesis</keyword>
<feature type="active site" evidence="6">
    <location>
        <position position="227"/>
    </location>
</feature>
<comment type="miscellaneous">
    <text evidence="6">The iminoaspartate product is unstable in aqueous solution and can decompose to oxaloacetate and ammonia.</text>
</comment>
<comment type="similarity">
    <text evidence="1 6">Belongs to the L-aspartate dehydrogenase family.</text>
</comment>
<dbReference type="UniPathway" id="UPA00253">
    <property type="reaction ID" value="UER00456"/>
</dbReference>
<dbReference type="PIRSF" id="PIRSF005227">
    <property type="entry name" value="Asp_dh_NAD_syn"/>
    <property type="match status" value="1"/>
</dbReference>
<sequence>MDVRPTPDAPLRVAIAGLGAIGLKVAQALDAGLPGLVLVAVAGRDAAKTAAQAATLRCAPAVLDAAALAEAADIVVDCAPSASFPALATSVVDAGRLFMTVNAGALLRHLGLVARAKTTGARIVVPTGALLGLDAVRAAAEGRIERVTMITRKPPGGLEGAPWLVEHGISLAGLTEAKCVFEGDAVEGARGFPANVNVAAALGLAGIGPERTRLQIWADPAVDRNVHTIEVEADSARFSLRIENVPSTENPRTGRITALSVIACLRGLTAPLRVGT</sequence>
<dbReference type="AlphaFoldDB" id="A0A5C8P8T5"/>
<evidence type="ECO:0000313" key="9">
    <source>
        <dbReference type="EMBL" id="TXL69437.1"/>
    </source>
</evidence>
<comment type="pathway">
    <text evidence="6">Cofactor biosynthesis; NAD(+) biosynthesis; iminoaspartate from L-aspartate (dehydrogenase route): step 1/1.</text>
</comment>
<dbReference type="Gene3D" id="3.40.50.720">
    <property type="entry name" value="NAD(P)-binding Rossmann-like Domain"/>
    <property type="match status" value="1"/>
</dbReference>
<dbReference type="EMBL" id="VDUZ01000083">
    <property type="protein sequence ID" value="TXL69437.1"/>
    <property type="molecule type" value="Genomic_DNA"/>
</dbReference>
<name>A0A5C8P8T5_9HYPH</name>
<dbReference type="InterPro" id="IPR002811">
    <property type="entry name" value="Asp_DH"/>
</dbReference>
<protein>
    <recommendedName>
        <fullName evidence="6">L-aspartate dehydrogenase</fullName>
        <ecNumber evidence="6">1.4.1.21</ecNumber>
    </recommendedName>
</protein>
<comment type="caution">
    <text evidence="9">The sequence shown here is derived from an EMBL/GenBank/DDBJ whole genome shotgun (WGS) entry which is preliminary data.</text>
</comment>
<dbReference type="RefSeq" id="WP_147852439.1">
    <property type="nucleotide sequence ID" value="NZ_VDUZ01000083.1"/>
</dbReference>
<accession>A0A5C8P8T5</accession>
<feature type="domain" description="Aspartate dehydrogenase" evidence="7">
    <location>
        <begin position="175"/>
        <end position="262"/>
    </location>
</feature>
<evidence type="ECO:0000256" key="6">
    <source>
        <dbReference type="HAMAP-Rule" id="MF_01265"/>
    </source>
</evidence>
<reference evidence="9 10" key="1">
    <citation type="submission" date="2019-06" db="EMBL/GenBank/DDBJ databases">
        <title>New taxonomy in bacterial strain CC-CFT640, isolated from vineyard.</title>
        <authorList>
            <person name="Lin S.-Y."/>
            <person name="Tsai C.-F."/>
            <person name="Young C.-C."/>
        </authorList>
    </citation>
    <scope>NUCLEOTIDE SEQUENCE [LARGE SCALE GENOMIC DNA]</scope>
    <source>
        <strain evidence="9 10">CC-CFT640</strain>
    </source>
</reference>
<dbReference type="Gene3D" id="3.30.360.10">
    <property type="entry name" value="Dihydrodipicolinate Reductase, domain 2"/>
    <property type="match status" value="1"/>
</dbReference>
<gene>
    <name evidence="6" type="primary">nadX</name>
    <name evidence="9" type="ORF">FHP25_39050</name>
</gene>
<feature type="domain" description="Aspartate/homoserine dehydrogenase NAD-binding" evidence="8">
    <location>
        <begin position="17"/>
        <end position="126"/>
    </location>
</feature>
<evidence type="ECO:0000256" key="2">
    <source>
        <dbReference type="ARBA" id="ARBA00022642"/>
    </source>
</evidence>
<evidence type="ECO:0000256" key="5">
    <source>
        <dbReference type="ARBA" id="ARBA00023027"/>
    </source>
</evidence>
<evidence type="ECO:0000256" key="3">
    <source>
        <dbReference type="ARBA" id="ARBA00022857"/>
    </source>
</evidence>
<dbReference type="GO" id="GO:0051287">
    <property type="term" value="F:NAD binding"/>
    <property type="evidence" value="ECO:0007669"/>
    <property type="project" value="UniProtKB-UniRule"/>
</dbReference>
<dbReference type="GO" id="GO:0050661">
    <property type="term" value="F:NADP binding"/>
    <property type="evidence" value="ECO:0007669"/>
    <property type="project" value="UniProtKB-UniRule"/>
</dbReference>
<dbReference type="GO" id="GO:0009435">
    <property type="term" value="P:NAD+ biosynthetic process"/>
    <property type="evidence" value="ECO:0007669"/>
    <property type="project" value="UniProtKB-UniRule"/>
</dbReference>
<comment type="catalytic activity">
    <reaction evidence="6">
        <text>L-aspartate + NAD(+) + H2O = oxaloacetate + NH4(+) + NADH + H(+)</text>
        <dbReference type="Rhea" id="RHEA:11788"/>
        <dbReference type="ChEBI" id="CHEBI:15377"/>
        <dbReference type="ChEBI" id="CHEBI:15378"/>
        <dbReference type="ChEBI" id="CHEBI:16452"/>
        <dbReference type="ChEBI" id="CHEBI:28938"/>
        <dbReference type="ChEBI" id="CHEBI:29991"/>
        <dbReference type="ChEBI" id="CHEBI:57540"/>
        <dbReference type="ChEBI" id="CHEBI:57945"/>
        <dbReference type="EC" id="1.4.1.21"/>
    </reaction>
</comment>
<dbReference type="SUPFAM" id="SSF55347">
    <property type="entry name" value="Glyceraldehyde-3-phosphate dehydrogenase-like, C-terminal domain"/>
    <property type="match status" value="1"/>
</dbReference>
<dbReference type="EC" id="1.4.1.21" evidence="6"/>
<dbReference type="GO" id="GO:0016639">
    <property type="term" value="F:oxidoreductase activity, acting on the CH-NH2 group of donors, NAD or NADP as acceptor"/>
    <property type="evidence" value="ECO:0007669"/>
    <property type="project" value="UniProtKB-UniRule"/>
</dbReference>
<feature type="binding site" evidence="6">
    <location>
        <position position="129"/>
    </location>
    <ligand>
        <name>NAD(+)</name>
        <dbReference type="ChEBI" id="CHEBI:57540"/>
    </ligand>
</feature>